<organism evidence="3 4">
    <name type="scientific">Dichelobacter nodosus (strain VCS1703A)</name>
    <dbReference type="NCBI Taxonomy" id="246195"/>
    <lineage>
        <taxon>Bacteria</taxon>
        <taxon>Pseudomonadati</taxon>
        <taxon>Pseudomonadota</taxon>
        <taxon>Gammaproteobacteria</taxon>
        <taxon>Cardiobacteriales</taxon>
        <taxon>Cardiobacteriaceae</taxon>
        <taxon>Dichelobacter</taxon>
    </lineage>
</organism>
<protein>
    <submittedName>
        <fullName evidence="3">Zinc-binding dehydrogenase family protein</fullName>
    </submittedName>
</protein>
<accession>A5EW12</accession>
<dbReference type="KEGG" id="dno:DNO_0367"/>
<dbReference type="Gene3D" id="3.90.180.10">
    <property type="entry name" value="Medium-chain alcohol dehydrogenases, catalytic domain"/>
    <property type="match status" value="1"/>
</dbReference>
<feature type="domain" description="Alcohol dehydrogenase-like C-terminal" evidence="1">
    <location>
        <begin position="153"/>
        <end position="279"/>
    </location>
</feature>
<gene>
    <name evidence="3" type="ordered locus">DNO_0367</name>
</gene>
<evidence type="ECO:0000313" key="3">
    <source>
        <dbReference type="EMBL" id="ABQ13909.1"/>
    </source>
</evidence>
<evidence type="ECO:0000259" key="1">
    <source>
        <dbReference type="Pfam" id="PF00107"/>
    </source>
</evidence>
<dbReference type="PANTHER" id="PTHR43677:SF1">
    <property type="entry name" value="ACRYLYL-COA REDUCTASE ACUI-RELATED"/>
    <property type="match status" value="1"/>
</dbReference>
<dbReference type="InterPro" id="IPR013149">
    <property type="entry name" value="ADH-like_C"/>
</dbReference>
<feature type="domain" description="Alcohol dehydrogenase-like N-terminal" evidence="2">
    <location>
        <begin position="24"/>
        <end position="108"/>
    </location>
</feature>
<dbReference type="RefSeq" id="WP_012030710.1">
    <property type="nucleotide sequence ID" value="NC_009446.1"/>
</dbReference>
<evidence type="ECO:0000313" key="4">
    <source>
        <dbReference type="Proteomes" id="UP000000248"/>
    </source>
</evidence>
<dbReference type="OrthoDB" id="9782155at2"/>
<dbReference type="Gene3D" id="3.40.50.720">
    <property type="entry name" value="NAD(P)-binding Rossmann-like Domain"/>
    <property type="match status" value="1"/>
</dbReference>
<dbReference type="InterPro" id="IPR011032">
    <property type="entry name" value="GroES-like_sf"/>
</dbReference>
<evidence type="ECO:0000259" key="2">
    <source>
        <dbReference type="Pfam" id="PF08240"/>
    </source>
</evidence>
<dbReference type="InterPro" id="IPR051397">
    <property type="entry name" value="Zn-ADH-like_protein"/>
</dbReference>
<dbReference type="HOGENOM" id="CLU_026673_26_3_6"/>
<dbReference type="InterPro" id="IPR036291">
    <property type="entry name" value="NAD(P)-bd_dom_sf"/>
</dbReference>
<dbReference type="SUPFAM" id="SSF51735">
    <property type="entry name" value="NAD(P)-binding Rossmann-fold domains"/>
    <property type="match status" value="1"/>
</dbReference>
<dbReference type="InterPro" id="IPR013154">
    <property type="entry name" value="ADH-like_N"/>
</dbReference>
<dbReference type="AlphaFoldDB" id="A5EW12"/>
<dbReference type="Proteomes" id="UP000000248">
    <property type="component" value="Chromosome"/>
</dbReference>
<dbReference type="EMBL" id="CP000513">
    <property type="protein sequence ID" value="ABQ13909.1"/>
    <property type="molecule type" value="Genomic_DNA"/>
</dbReference>
<dbReference type="PANTHER" id="PTHR43677">
    <property type="entry name" value="SHORT-CHAIN DEHYDROGENASE/REDUCTASE"/>
    <property type="match status" value="1"/>
</dbReference>
<keyword evidence="4" id="KW-1185">Reference proteome</keyword>
<proteinExistence type="predicted"/>
<dbReference type="Pfam" id="PF00107">
    <property type="entry name" value="ADH_zinc_N"/>
    <property type="match status" value="1"/>
</dbReference>
<dbReference type="CDD" id="cd05280">
    <property type="entry name" value="MDR_yhdh_yhfp"/>
    <property type="match status" value="1"/>
</dbReference>
<sequence length="327" mass="34795">MKAIQVQKQGAALVDLTAAPVEKGFVAVQTLYSAVNYQDMLALTGRAEALQRLPLIAGSDAVGVVLSDQGLFRRGDKIFCTGAGLGAMYDGGLAEQVHLPLSAVFALPRDWSSKSAMLLGSAGFAAAQAILQLQQSGILPEQGELLITGASGAVGLWAVKIAAYLGYDVVAVTRNPALHESLLLHHGASRLLALESLYASSKALAKEQFAGGIDCLGGRALAAMLSQIRQQGAVAAIGVVTAPDFTASLLPFIVRGIALFGITTHCSLARREQVWQWLARYFDADFIATMPYQEIFLDEVLPLARRWQMLRAGRVIVRCAPADADFE</sequence>
<reference evidence="3 4" key="1">
    <citation type="journal article" date="2007" name="Nat. Biotechnol.">
        <title>Genome sequence and identification of candidate vaccine antigens from the animal pathogen Dichelobacter nodosus.</title>
        <authorList>
            <person name="Myers G.S."/>
            <person name="Parker D."/>
            <person name="Al-Hasani K."/>
            <person name="Kennan R.M."/>
            <person name="Seemann T."/>
            <person name="Ren Q."/>
            <person name="Badger J.H."/>
            <person name="Selengut J.D."/>
            <person name="Deboy R.T."/>
            <person name="Tettelin H."/>
            <person name="Boyce J.D."/>
            <person name="McCarl V.P."/>
            <person name="Han X."/>
            <person name="Nelson W.C."/>
            <person name="Madupu R."/>
            <person name="Mohamoud Y."/>
            <person name="Holley T."/>
            <person name="Fedorova N."/>
            <person name="Khouri H."/>
            <person name="Bottomley S.P."/>
            <person name="Whittington R.J."/>
            <person name="Adler B."/>
            <person name="Songer J.G."/>
            <person name="Rood J.I."/>
            <person name="Paulsen I.T."/>
        </authorList>
    </citation>
    <scope>NUCLEOTIDE SEQUENCE [LARGE SCALE GENOMIC DNA]</scope>
    <source>
        <strain evidence="3 4">VCS1703A</strain>
    </source>
</reference>
<dbReference type="GO" id="GO:0043957">
    <property type="term" value="F:acryloyl-CoA reductase (NADPH) activity"/>
    <property type="evidence" value="ECO:0007669"/>
    <property type="project" value="TreeGrafter"/>
</dbReference>
<dbReference type="Pfam" id="PF08240">
    <property type="entry name" value="ADH_N"/>
    <property type="match status" value="1"/>
</dbReference>
<name>A5EW12_DICNV</name>
<dbReference type="eggNOG" id="COG0604">
    <property type="taxonomic scope" value="Bacteria"/>
</dbReference>
<dbReference type="SUPFAM" id="SSF50129">
    <property type="entry name" value="GroES-like"/>
    <property type="match status" value="1"/>
</dbReference>
<dbReference type="STRING" id="246195.DNO_0367"/>